<dbReference type="AlphaFoldDB" id="A0AAE2CVK0"/>
<proteinExistence type="predicted"/>
<dbReference type="Proteomes" id="UP001293254">
    <property type="component" value="Unassembled WGS sequence"/>
</dbReference>
<dbReference type="EMBL" id="JACGWO010000002">
    <property type="protein sequence ID" value="KAK4436008.1"/>
    <property type="molecule type" value="Genomic_DNA"/>
</dbReference>
<name>A0AAE2CVK0_9LAMI</name>
<keyword evidence="2" id="KW-1185">Reference proteome</keyword>
<dbReference type="PANTHER" id="PTHR34130">
    <property type="entry name" value="OS08G0243800 PROTEIN"/>
    <property type="match status" value="1"/>
</dbReference>
<sequence length="274" mass="30832">MLVEESLLGETLIDSKDNMHVHTLDEAYETLSLCDLPLYSDQSADWDQDFSLAQSHASTSSEHDCFEFFSQELDPSGVTTAPDTTTVFPRDNIMFCGKLIPYKQTPSPKKDSSSVVKNKKRRHCWGSFRWKFNSDISSKKQVRSKNRSKSATLMHKNDCMGLYELPKKTYNSTNLGHKMPILTSSSSGKLAKWHLFLFGISRFSTEVELRDIKSRQITRRQCPSPPPLFKFQNGNDEVISGERNGGWGLWGLICGGNRRSTTKAVAAVGVPLPE</sequence>
<reference evidence="1" key="2">
    <citation type="journal article" date="2024" name="Plant">
        <title>Genomic evolution and insights into agronomic trait innovations of Sesamum species.</title>
        <authorList>
            <person name="Miao H."/>
            <person name="Wang L."/>
            <person name="Qu L."/>
            <person name="Liu H."/>
            <person name="Sun Y."/>
            <person name="Le M."/>
            <person name="Wang Q."/>
            <person name="Wei S."/>
            <person name="Zheng Y."/>
            <person name="Lin W."/>
            <person name="Duan Y."/>
            <person name="Cao H."/>
            <person name="Xiong S."/>
            <person name="Wang X."/>
            <person name="Wei L."/>
            <person name="Li C."/>
            <person name="Ma Q."/>
            <person name="Ju M."/>
            <person name="Zhao R."/>
            <person name="Li G."/>
            <person name="Mu C."/>
            <person name="Tian Q."/>
            <person name="Mei H."/>
            <person name="Zhang T."/>
            <person name="Gao T."/>
            <person name="Zhang H."/>
        </authorList>
    </citation>
    <scope>NUCLEOTIDE SEQUENCE</scope>
    <source>
        <strain evidence="1">3651</strain>
    </source>
</reference>
<accession>A0AAE2CVK0</accession>
<evidence type="ECO:0000313" key="2">
    <source>
        <dbReference type="Proteomes" id="UP001293254"/>
    </source>
</evidence>
<reference evidence="1" key="1">
    <citation type="submission" date="2020-06" db="EMBL/GenBank/DDBJ databases">
        <authorList>
            <person name="Li T."/>
            <person name="Hu X."/>
            <person name="Zhang T."/>
            <person name="Song X."/>
            <person name="Zhang H."/>
            <person name="Dai N."/>
            <person name="Sheng W."/>
            <person name="Hou X."/>
            <person name="Wei L."/>
        </authorList>
    </citation>
    <scope>NUCLEOTIDE SEQUENCE</scope>
    <source>
        <strain evidence="1">3651</strain>
        <tissue evidence="1">Leaf</tissue>
    </source>
</reference>
<protein>
    <submittedName>
        <fullName evidence="1">Uncharacterized protein</fullName>
    </submittedName>
</protein>
<dbReference type="PANTHER" id="PTHR34130:SF3">
    <property type="entry name" value="DUF1645 FAMILY PROTEIN"/>
    <property type="match status" value="1"/>
</dbReference>
<organism evidence="1 2">
    <name type="scientific">Sesamum alatum</name>
    <dbReference type="NCBI Taxonomy" id="300844"/>
    <lineage>
        <taxon>Eukaryota</taxon>
        <taxon>Viridiplantae</taxon>
        <taxon>Streptophyta</taxon>
        <taxon>Embryophyta</taxon>
        <taxon>Tracheophyta</taxon>
        <taxon>Spermatophyta</taxon>
        <taxon>Magnoliopsida</taxon>
        <taxon>eudicotyledons</taxon>
        <taxon>Gunneridae</taxon>
        <taxon>Pentapetalae</taxon>
        <taxon>asterids</taxon>
        <taxon>lamiids</taxon>
        <taxon>Lamiales</taxon>
        <taxon>Pedaliaceae</taxon>
        <taxon>Sesamum</taxon>
    </lineage>
</organism>
<evidence type="ECO:0000313" key="1">
    <source>
        <dbReference type="EMBL" id="KAK4436008.1"/>
    </source>
</evidence>
<gene>
    <name evidence="1" type="ORF">Salat_0764500</name>
</gene>
<comment type="caution">
    <text evidence="1">The sequence shown here is derived from an EMBL/GenBank/DDBJ whole genome shotgun (WGS) entry which is preliminary data.</text>
</comment>